<protein>
    <submittedName>
        <fullName evidence="7">MFS transporter</fullName>
    </submittedName>
</protein>
<evidence type="ECO:0000256" key="3">
    <source>
        <dbReference type="ARBA" id="ARBA00022989"/>
    </source>
</evidence>
<gene>
    <name evidence="7" type="ORF">KIH73_08855</name>
</gene>
<evidence type="ECO:0000313" key="8">
    <source>
        <dbReference type="Proteomes" id="UP000812844"/>
    </source>
</evidence>
<dbReference type="PANTHER" id="PTHR23528:SF1">
    <property type="entry name" value="MAJOR FACILITATOR SUPERFAMILY (MFS) PROFILE DOMAIN-CONTAINING PROTEIN"/>
    <property type="match status" value="1"/>
</dbReference>
<dbReference type="InterPro" id="IPR036259">
    <property type="entry name" value="MFS_trans_sf"/>
</dbReference>
<feature type="transmembrane region" description="Helical" evidence="5">
    <location>
        <begin position="387"/>
        <end position="407"/>
    </location>
</feature>
<feature type="transmembrane region" description="Helical" evidence="5">
    <location>
        <begin position="298"/>
        <end position="316"/>
    </location>
</feature>
<comment type="caution">
    <text evidence="7">The sequence shown here is derived from an EMBL/GenBank/DDBJ whole genome shotgun (WGS) entry which is preliminary data.</text>
</comment>
<dbReference type="CDD" id="cd06174">
    <property type="entry name" value="MFS"/>
    <property type="match status" value="1"/>
</dbReference>
<dbReference type="SUPFAM" id="SSF103473">
    <property type="entry name" value="MFS general substrate transporter"/>
    <property type="match status" value="1"/>
</dbReference>
<organism evidence="7 8">
    <name type="scientific">Bifidobacterium phasiani</name>
    <dbReference type="NCBI Taxonomy" id="2834431"/>
    <lineage>
        <taxon>Bacteria</taxon>
        <taxon>Bacillati</taxon>
        <taxon>Actinomycetota</taxon>
        <taxon>Actinomycetes</taxon>
        <taxon>Bifidobacteriales</taxon>
        <taxon>Bifidobacteriaceae</taxon>
        <taxon>Bifidobacterium</taxon>
    </lineage>
</organism>
<keyword evidence="8" id="KW-1185">Reference proteome</keyword>
<accession>A0ABS6WCK6</accession>
<feature type="transmembrane region" description="Helical" evidence="5">
    <location>
        <begin position="176"/>
        <end position="197"/>
    </location>
</feature>
<name>A0ABS6WCK6_9BIFI</name>
<evidence type="ECO:0000256" key="4">
    <source>
        <dbReference type="ARBA" id="ARBA00023136"/>
    </source>
</evidence>
<dbReference type="InterPro" id="IPR011701">
    <property type="entry name" value="MFS"/>
</dbReference>
<keyword evidence="4 5" id="KW-0472">Membrane</keyword>
<feature type="transmembrane region" description="Helical" evidence="5">
    <location>
        <begin position="89"/>
        <end position="108"/>
    </location>
</feature>
<feature type="transmembrane region" description="Helical" evidence="5">
    <location>
        <begin position="266"/>
        <end position="286"/>
    </location>
</feature>
<sequence length="411" mass="42550">MPDVPGEPRGRMPRALALSLVIGPACWLMPHQGAIATLLPQRIAAIDPEHKVTLVMMFSTVAMLVALVANIVLGACSDRTRTRFGKRKPWIVGCSVLSCLVLAAFARADGIPAMLAWWCLYELVVNGVASAMVAQLSDRVPAGWRGTLSSAYGLGQTIGGQAGTLVAAQFLGDVTLGVDVFAAVALAGGVVSALLAGERSNLDEPARPFSARDLASMVMFPTHGARDFYKTLAARFLLVVGGSMASNYMLYILLDYLRLGRADAQRLLSVNSAITLVIGLVCCLAAGPVTDRIGRPKLLVVCTTAMIAVGALVPFLCPTPGGLIAFSCIVGVASGANSSLVQTISVEVLPDASAAAKDLGVLNLANTLGGVGASLVAASVIGRFGYGAVFAAQAVIVLCSGALFLSIRRLR</sequence>
<dbReference type="Pfam" id="PF07690">
    <property type="entry name" value="MFS_1"/>
    <property type="match status" value="1"/>
</dbReference>
<evidence type="ECO:0000259" key="6">
    <source>
        <dbReference type="PROSITE" id="PS50850"/>
    </source>
</evidence>
<evidence type="ECO:0000256" key="5">
    <source>
        <dbReference type="SAM" id="Phobius"/>
    </source>
</evidence>
<keyword evidence="3 5" id="KW-1133">Transmembrane helix</keyword>
<dbReference type="Proteomes" id="UP000812844">
    <property type="component" value="Unassembled WGS sequence"/>
</dbReference>
<dbReference type="PROSITE" id="PS50850">
    <property type="entry name" value="MFS"/>
    <property type="match status" value="1"/>
</dbReference>
<dbReference type="PANTHER" id="PTHR23528">
    <property type="match status" value="1"/>
</dbReference>
<feature type="transmembrane region" description="Helical" evidence="5">
    <location>
        <begin position="55"/>
        <end position="77"/>
    </location>
</feature>
<dbReference type="InterPro" id="IPR020846">
    <property type="entry name" value="MFS_dom"/>
</dbReference>
<reference evidence="7 8" key="1">
    <citation type="submission" date="2021-05" db="EMBL/GenBank/DDBJ databases">
        <title>Phylogenetic classification of ten novel species belonging to the genus Bifidobacterium comprising B. colchicus sp. nov., B. abeli sp. nov., B. bicoloris sp. nov., B. guerezis sp. nov., B. rosaliae sp. nov., B. santillanensis sp. nov., B. argentati sp. nov., B. amazzoni sp. nov., B. pluviali sp. nov., and B. pinnaculum sp. nov.</title>
        <authorList>
            <person name="Lugli G.A."/>
            <person name="Ruiz Garcia L."/>
            <person name="Margolles A."/>
            <person name="Ventura M."/>
        </authorList>
    </citation>
    <scope>NUCLEOTIDE SEQUENCE [LARGE SCALE GENOMIC DNA]</scope>
    <source>
        <strain evidence="7 8">6T3</strain>
    </source>
</reference>
<comment type="subcellular location">
    <subcellularLocation>
        <location evidence="1">Cell membrane</location>
        <topology evidence="1">Multi-pass membrane protein</topology>
    </subcellularLocation>
</comment>
<feature type="transmembrane region" description="Helical" evidence="5">
    <location>
        <begin position="361"/>
        <end position="381"/>
    </location>
</feature>
<evidence type="ECO:0000256" key="1">
    <source>
        <dbReference type="ARBA" id="ARBA00004651"/>
    </source>
</evidence>
<evidence type="ECO:0000256" key="2">
    <source>
        <dbReference type="ARBA" id="ARBA00022692"/>
    </source>
</evidence>
<feature type="transmembrane region" description="Helical" evidence="5">
    <location>
        <begin position="114"/>
        <end position="136"/>
    </location>
</feature>
<dbReference type="Gene3D" id="1.20.1250.20">
    <property type="entry name" value="MFS general substrate transporter like domains"/>
    <property type="match status" value="2"/>
</dbReference>
<proteinExistence type="predicted"/>
<feature type="transmembrane region" description="Helical" evidence="5">
    <location>
        <begin position="236"/>
        <end position="254"/>
    </location>
</feature>
<dbReference type="EMBL" id="JAHBBD010000022">
    <property type="protein sequence ID" value="MBW3083462.1"/>
    <property type="molecule type" value="Genomic_DNA"/>
</dbReference>
<evidence type="ECO:0000313" key="7">
    <source>
        <dbReference type="EMBL" id="MBW3083462.1"/>
    </source>
</evidence>
<feature type="domain" description="Major facilitator superfamily (MFS) profile" evidence="6">
    <location>
        <begin position="227"/>
        <end position="411"/>
    </location>
</feature>
<keyword evidence="2 5" id="KW-0812">Transmembrane</keyword>